<dbReference type="Gene3D" id="2.60.120.260">
    <property type="entry name" value="Galactose-binding domain-like"/>
    <property type="match status" value="1"/>
</dbReference>
<dbReference type="PANTHER" id="PTHR42715">
    <property type="entry name" value="BETA-GLUCOSIDASE"/>
    <property type="match status" value="1"/>
</dbReference>
<dbReference type="RefSeq" id="WP_134520095.1">
    <property type="nucleotide sequence ID" value="NZ_SOHE01000056.1"/>
</dbReference>
<dbReference type="Pfam" id="PF14310">
    <property type="entry name" value="Fn3-like"/>
    <property type="match status" value="1"/>
</dbReference>
<dbReference type="InterPro" id="IPR036962">
    <property type="entry name" value="Glyco_hydro_3_N_sf"/>
</dbReference>
<accession>A0A4R8ZX87</accession>
<dbReference type="Gene3D" id="2.60.40.10">
    <property type="entry name" value="Immunoglobulins"/>
    <property type="match status" value="1"/>
</dbReference>
<dbReference type="SMART" id="SM01217">
    <property type="entry name" value="Fn3_like"/>
    <property type="match status" value="1"/>
</dbReference>
<dbReference type="PANTHER" id="PTHR42715:SF10">
    <property type="entry name" value="BETA-GLUCOSIDASE"/>
    <property type="match status" value="1"/>
</dbReference>
<dbReference type="EMBL" id="SOHE01000056">
    <property type="protein sequence ID" value="TFD48295.1"/>
    <property type="molecule type" value="Genomic_DNA"/>
</dbReference>
<dbReference type="Pfam" id="PF00933">
    <property type="entry name" value="Glyco_hydro_3"/>
    <property type="match status" value="1"/>
</dbReference>
<comment type="similarity">
    <text evidence="1">Belongs to the glycosyl hydrolase 3 family.</text>
</comment>
<keyword evidence="2 5" id="KW-0378">Hydrolase</keyword>
<dbReference type="AlphaFoldDB" id="A0A4R8ZX87"/>
<dbReference type="GO" id="GO:0004553">
    <property type="term" value="F:hydrolase activity, hydrolyzing O-glycosyl compounds"/>
    <property type="evidence" value="ECO:0007669"/>
    <property type="project" value="InterPro"/>
</dbReference>
<protein>
    <submittedName>
        <fullName evidence="5">Glycosyl hydrolase</fullName>
    </submittedName>
</protein>
<dbReference type="Proteomes" id="UP000297447">
    <property type="component" value="Unassembled WGS sequence"/>
</dbReference>
<evidence type="ECO:0000259" key="4">
    <source>
        <dbReference type="PROSITE" id="PS51820"/>
    </source>
</evidence>
<sequence length="864" mass="90658">MTDLTTNISTNTSTSTSTSTGTYSSAAETARLTELLARLSLDEKVQLLTGRDFWTTYPIEKIGLRRLLVSDGPSGVRGEVWDERSPSLNFPSATALSSSWDTGIAARYGAASAVEARRKGVDVILGPTINLHRSPLGGRHFEGFSEDPILTAELAAAYVNGAQSNGVGATPKHYVANDYETERFTASTEVSDRALRELYLLAFEKAITDSHAWLVMSSYNSINGVTATKNDLLETPLNSEWGFDGVVISDWTGVRSVDAANASQDLAMPGPAGAWGPALLAAVTDGRVPEANIDRKVLRLLRLAARVGALEGFDAVHAAPGTVEDGIAFARTASAAGSVLLRNASLTNGPSTGTPALPLAADALTRVAVIGHNALHARTQGGGSATVLPEKIVTPIDGIRAALPNAQVTYSVGAVVQKGIAELPLASIKNPATGTPGMLVRFLDSERDEMFREDRRATALTYFGGDAPVDDANVLEMSVVWTPDVTATVHFGFAAVGHGRIFADGRLVAEQTALAVGLDLGASMLTPPSVTAELAVTAGTPVTLMVEFDLESRDTSFAGVLGISIGLEADISRPDELIAEAVEAARAADVAIIVVGTNAQVESEGFDRENLDLPGRQDDLVRAVAAVNPRTIVIVNSGSPVLLPWRDAVQGILLTYFGGQEYGNALADMLFGTVEPGGRLPTTWPVTLDDVPVLNVTPADGVLRYDEGIHIGYRAWLKAARVPAYEFGFGLGYTDWELADLRVAPTIDVAAAAAAAAHAGGAADAAASVTLTLTNTGARAGKQVVQVYLSRADSAIDRPVRWLAGFTAVTLDAGQSTLVSVPLPVRAFADWNEGWNYEAGAFQVHVGTSVGATPLEASIELLRS</sequence>
<dbReference type="InterPro" id="IPR002772">
    <property type="entry name" value="Glyco_hydro_3_C"/>
</dbReference>
<dbReference type="InterPro" id="IPR036881">
    <property type="entry name" value="Glyco_hydro_3_C_sf"/>
</dbReference>
<evidence type="ECO:0000256" key="2">
    <source>
        <dbReference type="ARBA" id="ARBA00022801"/>
    </source>
</evidence>
<evidence type="ECO:0000313" key="6">
    <source>
        <dbReference type="Proteomes" id="UP000297447"/>
    </source>
</evidence>
<dbReference type="InterPro" id="IPR017853">
    <property type="entry name" value="GH"/>
</dbReference>
<reference evidence="5 6" key="1">
    <citation type="submission" date="2019-03" db="EMBL/GenBank/DDBJ databases">
        <title>Genomics of glacier-inhabiting Cryobacterium strains.</title>
        <authorList>
            <person name="Liu Q."/>
            <person name="Xin Y.-H."/>
        </authorList>
    </citation>
    <scope>NUCLEOTIDE SEQUENCE [LARGE SCALE GENOMIC DNA]</scope>
    <source>
        <strain evidence="5 6">Hh14</strain>
    </source>
</reference>
<gene>
    <name evidence="5" type="ORF">E3T55_13525</name>
</gene>
<comment type="caution">
    <text evidence="5">The sequence shown here is derived from an EMBL/GenBank/DDBJ whole genome shotgun (WGS) entry which is preliminary data.</text>
</comment>
<proteinExistence type="inferred from homology"/>
<dbReference type="Pfam" id="PF01915">
    <property type="entry name" value="Glyco_hydro_3_C"/>
    <property type="match status" value="1"/>
</dbReference>
<name>A0A4R8ZX87_9MICO</name>
<dbReference type="InterPro" id="IPR050288">
    <property type="entry name" value="Cellulose_deg_GH3"/>
</dbReference>
<dbReference type="PRINTS" id="PR00133">
    <property type="entry name" value="GLHYDRLASE3"/>
</dbReference>
<dbReference type="OrthoDB" id="3187421at2"/>
<evidence type="ECO:0000313" key="5">
    <source>
        <dbReference type="EMBL" id="TFD48295.1"/>
    </source>
</evidence>
<organism evidence="5 6">
    <name type="scientific">Cryobacterium frigoriphilum</name>
    <dbReference type="NCBI Taxonomy" id="1259150"/>
    <lineage>
        <taxon>Bacteria</taxon>
        <taxon>Bacillati</taxon>
        <taxon>Actinomycetota</taxon>
        <taxon>Actinomycetes</taxon>
        <taxon>Micrococcales</taxon>
        <taxon>Microbacteriaceae</taxon>
        <taxon>Cryobacterium</taxon>
    </lineage>
</organism>
<evidence type="ECO:0000256" key="1">
    <source>
        <dbReference type="ARBA" id="ARBA00005336"/>
    </source>
</evidence>
<dbReference type="InterPro" id="IPR001764">
    <property type="entry name" value="Glyco_hydro_3_N"/>
</dbReference>
<evidence type="ECO:0000256" key="3">
    <source>
        <dbReference type="SAM" id="MobiDB-lite"/>
    </source>
</evidence>
<dbReference type="InterPro" id="IPR026891">
    <property type="entry name" value="Fn3-like"/>
</dbReference>
<dbReference type="PROSITE" id="PS51820">
    <property type="entry name" value="PA14"/>
    <property type="match status" value="1"/>
</dbReference>
<dbReference type="InterPro" id="IPR013783">
    <property type="entry name" value="Ig-like_fold"/>
</dbReference>
<dbReference type="InterPro" id="IPR037524">
    <property type="entry name" value="PA14/GLEYA"/>
</dbReference>
<feature type="region of interest" description="Disordered" evidence="3">
    <location>
        <begin position="1"/>
        <end position="24"/>
    </location>
</feature>
<dbReference type="SUPFAM" id="SSF52279">
    <property type="entry name" value="Beta-D-glucan exohydrolase, C-terminal domain"/>
    <property type="match status" value="1"/>
</dbReference>
<dbReference type="Gene3D" id="3.20.20.300">
    <property type="entry name" value="Glycoside hydrolase, family 3, N-terminal domain"/>
    <property type="match status" value="1"/>
</dbReference>
<dbReference type="SUPFAM" id="SSF51445">
    <property type="entry name" value="(Trans)glycosidases"/>
    <property type="match status" value="1"/>
</dbReference>
<dbReference type="GO" id="GO:0005975">
    <property type="term" value="P:carbohydrate metabolic process"/>
    <property type="evidence" value="ECO:0007669"/>
    <property type="project" value="InterPro"/>
</dbReference>
<keyword evidence="6" id="KW-1185">Reference proteome</keyword>
<dbReference type="Gene3D" id="3.40.50.1700">
    <property type="entry name" value="Glycoside hydrolase family 3 C-terminal domain"/>
    <property type="match status" value="1"/>
</dbReference>
<feature type="domain" description="PA14" evidence="4">
    <location>
        <begin position="433"/>
        <end position="582"/>
    </location>
</feature>